<dbReference type="PANTHER" id="PTHR33129:SF1">
    <property type="entry name" value="ATP-BINDING PROTEIN"/>
    <property type="match status" value="1"/>
</dbReference>
<accession>A0A8S0XGS9</accession>
<dbReference type="Proteomes" id="UP000467700">
    <property type="component" value="Unassembled WGS sequence"/>
</dbReference>
<proteinExistence type="predicted"/>
<dbReference type="OrthoDB" id="2340858at2759"/>
<dbReference type="InterPro" id="IPR052980">
    <property type="entry name" value="Crinkler_effector"/>
</dbReference>
<protein>
    <submittedName>
        <fullName evidence="1">Uncharacterized protein</fullName>
    </submittedName>
</protein>
<sequence>MPVLLHNKRFIILSQYEYFSQRIMAIKDAHRRGVALIGNPGIGKSSFLIFMLLKRLVNQEHVVLALRSRVYVFNSNGVFATRSGTDLAVLFDSPAYKDVLALVDSDEEVREPDPGLVHSGLFAVHATSPQQARYKIWVNQKRAITLVMDPLTIDDMHALVSLESPHCLREEVEAAMLMYGSNSRTIADIFQDPDGDLLQETKIAQSLDRLSLSQLEELIRKPDDGDKQITHALIQSASSRPPPQEGDRRYLATDTMVHSIASPYIWKLLYKKFMDSSLQEIRRLFVSLAGMTSSNAMRGWLFEAWSHDRLCQGEFAFTLTEMVKISSRLVRGQNTRQLPLGPKREFEIYPSSTKFANTKDGDKYYVPQEGNNPTFDSFIRVSHQLGIGFQMTISPTHALKVKGLELLSKRIDTKERMFVFVIPTGHTFDCETSTRWMNKFKFYILEVDFGHPILQKGVSLRLETPSDDSEMDMSE</sequence>
<reference evidence="1 2" key="1">
    <citation type="submission" date="2020-01" db="EMBL/GenBank/DDBJ databases">
        <authorList>
            <person name="Gupta K D."/>
        </authorList>
    </citation>
    <scope>NUCLEOTIDE SEQUENCE [LARGE SCALE GENOMIC DNA]</scope>
</reference>
<keyword evidence="2" id="KW-1185">Reference proteome</keyword>
<organism evidence="1 2">
    <name type="scientific">Cyclocybe aegerita</name>
    <name type="common">Black poplar mushroom</name>
    <name type="synonym">Agrocybe aegerita</name>
    <dbReference type="NCBI Taxonomy" id="1973307"/>
    <lineage>
        <taxon>Eukaryota</taxon>
        <taxon>Fungi</taxon>
        <taxon>Dikarya</taxon>
        <taxon>Basidiomycota</taxon>
        <taxon>Agaricomycotina</taxon>
        <taxon>Agaricomycetes</taxon>
        <taxon>Agaricomycetidae</taxon>
        <taxon>Agaricales</taxon>
        <taxon>Agaricineae</taxon>
        <taxon>Bolbitiaceae</taxon>
        <taxon>Cyclocybe</taxon>
    </lineage>
</organism>
<dbReference type="PANTHER" id="PTHR33129">
    <property type="entry name" value="PROTEIN KINASE DOMAIN-CONTAINING PROTEIN-RELATED"/>
    <property type="match status" value="1"/>
</dbReference>
<name>A0A8S0XGS9_CYCAE</name>
<dbReference type="EMBL" id="CACVBS010000035">
    <property type="protein sequence ID" value="CAA7261979.1"/>
    <property type="molecule type" value="Genomic_DNA"/>
</dbReference>
<evidence type="ECO:0000313" key="1">
    <source>
        <dbReference type="EMBL" id="CAA7261979.1"/>
    </source>
</evidence>
<dbReference type="AlphaFoldDB" id="A0A8S0XGS9"/>
<comment type="caution">
    <text evidence="1">The sequence shown here is derived from an EMBL/GenBank/DDBJ whole genome shotgun (WGS) entry which is preliminary data.</text>
</comment>
<gene>
    <name evidence="1" type="ORF">AAE3_LOCUS4370</name>
</gene>
<evidence type="ECO:0000313" key="2">
    <source>
        <dbReference type="Proteomes" id="UP000467700"/>
    </source>
</evidence>